<gene>
    <name evidence="3" type="ORF">PDEL1432_LOCUS406</name>
</gene>
<proteinExistence type="predicted"/>
<evidence type="ECO:0008006" key="4">
    <source>
        <dbReference type="Google" id="ProtNLM"/>
    </source>
</evidence>
<organism evidence="3">
    <name type="scientific">Pseudo-nitzschia delicatissima</name>
    <dbReference type="NCBI Taxonomy" id="44447"/>
    <lineage>
        <taxon>Eukaryota</taxon>
        <taxon>Sar</taxon>
        <taxon>Stramenopiles</taxon>
        <taxon>Ochrophyta</taxon>
        <taxon>Bacillariophyta</taxon>
        <taxon>Bacillariophyceae</taxon>
        <taxon>Bacillariophycidae</taxon>
        <taxon>Bacillariales</taxon>
        <taxon>Bacillariaceae</taxon>
        <taxon>Pseudo-nitzschia</taxon>
    </lineage>
</organism>
<evidence type="ECO:0000256" key="2">
    <source>
        <dbReference type="SAM" id="SignalP"/>
    </source>
</evidence>
<name>A0A7S0YB03_9STRA</name>
<reference evidence="3" key="1">
    <citation type="submission" date="2021-01" db="EMBL/GenBank/DDBJ databases">
        <authorList>
            <person name="Corre E."/>
            <person name="Pelletier E."/>
            <person name="Niang G."/>
            <person name="Scheremetjew M."/>
            <person name="Finn R."/>
            <person name="Kale V."/>
            <person name="Holt S."/>
            <person name="Cochrane G."/>
            <person name="Meng A."/>
            <person name="Brown T."/>
            <person name="Cohen L."/>
        </authorList>
    </citation>
    <scope>NUCLEOTIDE SEQUENCE</scope>
    <source>
        <strain evidence="3">UNC1205</strain>
    </source>
</reference>
<feature type="region of interest" description="Disordered" evidence="1">
    <location>
        <begin position="117"/>
        <end position="136"/>
    </location>
</feature>
<feature type="chain" id="PRO_5031108318" description="Thioredoxin domain-containing protein" evidence="2">
    <location>
        <begin position="25"/>
        <end position="211"/>
    </location>
</feature>
<dbReference type="EMBL" id="HBFL01000558">
    <property type="protein sequence ID" value="CAD8760367.1"/>
    <property type="molecule type" value="Transcribed_RNA"/>
</dbReference>
<evidence type="ECO:0000256" key="1">
    <source>
        <dbReference type="SAM" id="MobiDB-lite"/>
    </source>
</evidence>
<sequence>MNMFTNSALLCLLFSTCLFWLVESRGNPLSKIKVPFVSKLKKKEYSPLVFFTFPKGYVEECDEMDRIVSEVEQELGVRVERLDIARDPAAQATMQLLTSQQGPPFLYHRESCQIVTGTPQPKTNSRNAAPEAKPAGIDKSRVRAWAKGRYLPPVGVKLGATSKKSSNAPIVISQEDNAVDQAELIKESSLTPEQLEGKRAMEERTAKATAN</sequence>
<feature type="signal peptide" evidence="2">
    <location>
        <begin position="1"/>
        <end position="24"/>
    </location>
</feature>
<protein>
    <recommendedName>
        <fullName evidence="4">Thioredoxin domain-containing protein</fullName>
    </recommendedName>
</protein>
<feature type="compositionally biased region" description="Polar residues" evidence="1">
    <location>
        <begin position="117"/>
        <end position="127"/>
    </location>
</feature>
<keyword evidence="2" id="KW-0732">Signal</keyword>
<evidence type="ECO:0000313" key="3">
    <source>
        <dbReference type="EMBL" id="CAD8760367.1"/>
    </source>
</evidence>
<dbReference type="AlphaFoldDB" id="A0A7S0YB03"/>
<feature type="region of interest" description="Disordered" evidence="1">
    <location>
        <begin position="185"/>
        <end position="211"/>
    </location>
</feature>
<feature type="compositionally biased region" description="Basic and acidic residues" evidence="1">
    <location>
        <begin position="195"/>
        <end position="211"/>
    </location>
</feature>
<accession>A0A7S0YB03</accession>